<keyword evidence="1" id="KW-1133">Transmembrane helix</keyword>
<protein>
    <recommendedName>
        <fullName evidence="4">Chaperone protein DnaJ</fullName>
    </recommendedName>
</protein>
<comment type="caution">
    <text evidence="2">The sequence shown here is derived from an EMBL/GenBank/DDBJ whole genome shotgun (WGS) entry which is preliminary data.</text>
</comment>
<dbReference type="Gene3D" id="6.20.20.10">
    <property type="match status" value="1"/>
</dbReference>
<name>A0ABP8R9L3_9ACTN</name>
<dbReference type="RefSeq" id="WP_345475876.1">
    <property type="nucleotide sequence ID" value="NZ_BAABHF010000088.1"/>
</dbReference>
<proteinExistence type="predicted"/>
<dbReference type="SUPFAM" id="SSF57938">
    <property type="entry name" value="DnaJ/Hsp40 cysteine-rich domain"/>
    <property type="match status" value="1"/>
</dbReference>
<accession>A0ABP8R9L3</accession>
<dbReference type="Proteomes" id="UP001500503">
    <property type="component" value="Unassembled WGS sequence"/>
</dbReference>
<reference evidence="3" key="1">
    <citation type="journal article" date="2019" name="Int. J. Syst. Evol. Microbiol.">
        <title>The Global Catalogue of Microorganisms (GCM) 10K type strain sequencing project: providing services to taxonomists for standard genome sequencing and annotation.</title>
        <authorList>
            <consortium name="The Broad Institute Genomics Platform"/>
            <consortium name="The Broad Institute Genome Sequencing Center for Infectious Disease"/>
            <person name="Wu L."/>
            <person name="Ma J."/>
        </authorList>
    </citation>
    <scope>NUCLEOTIDE SEQUENCE [LARGE SCALE GENOMIC DNA]</scope>
    <source>
        <strain evidence="3">JCM 17933</strain>
    </source>
</reference>
<feature type="transmembrane region" description="Helical" evidence="1">
    <location>
        <begin position="36"/>
        <end position="55"/>
    </location>
</feature>
<evidence type="ECO:0000313" key="2">
    <source>
        <dbReference type="EMBL" id="GAA4522464.1"/>
    </source>
</evidence>
<dbReference type="InterPro" id="IPR036410">
    <property type="entry name" value="HSP_DnaJ_Cys-rich_dom_sf"/>
</dbReference>
<sequence>MTSMTPHHDATLTLVVNVPRHIQQARSGQEDAPSSGGGFLALAVLVAVLVVAYRISVHLHPFTKCSTCRGSGKHFGAVFKSAHRPCDACRGTGRKPRRGSRAQ</sequence>
<evidence type="ECO:0008006" key="4">
    <source>
        <dbReference type="Google" id="ProtNLM"/>
    </source>
</evidence>
<keyword evidence="3" id="KW-1185">Reference proteome</keyword>
<gene>
    <name evidence="2" type="ORF">GCM10023191_101720</name>
</gene>
<dbReference type="EMBL" id="BAABHF010000088">
    <property type="protein sequence ID" value="GAA4522464.1"/>
    <property type="molecule type" value="Genomic_DNA"/>
</dbReference>
<keyword evidence="1" id="KW-0472">Membrane</keyword>
<keyword evidence="1" id="KW-0812">Transmembrane</keyword>
<evidence type="ECO:0000256" key="1">
    <source>
        <dbReference type="SAM" id="Phobius"/>
    </source>
</evidence>
<organism evidence="2 3">
    <name type="scientific">Actinoallomurus oryzae</name>
    <dbReference type="NCBI Taxonomy" id="502180"/>
    <lineage>
        <taxon>Bacteria</taxon>
        <taxon>Bacillati</taxon>
        <taxon>Actinomycetota</taxon>
        <taxon>Actinomycetes</taxon>
        <taxon>Streptosporangiales</taxon>
        <taxon>Thermomonosporaceae</taxon>
        <taxon>Actinoallomurus</taxon>
    </lineage>
</organism>
<evidence type="ECO:0000313" key="3">
    <source>
        <dbReference type="Proteomes" id="UP001500503"/>
    </source>
</evidence>